<feature type="domain" description="NB-ARC" evidence="5">
    <location>
        <begin position="122"/>
        <end position="217"/>
    </location>
</feature>
<evidence type="ECO:0000259" key="6">
    <source>
        <dbReference type="Pfam" id="PF23414"/>
    </source>
</evidence>
<dbReference type="Gene3D" id="3.40.50.300">
    <property type="entry name" value="P-loop containing nucleotide triphosphate hydrolases"/>
    <property type="match status" value="1"/>
</dbReference>
<feature type="repeat" description="WD" evidence="3">
    <location>
        <begin position="806"/>
        <end position="847"/>
    </location>
</feature>
<dbReference type="InterPro" id="IPR019775">
    <property type="entry name" value="WD40_repeat_CS"/>
</dbReference>
<dbReference type="Gene3D" id="2.130.10.10">
    <property type="entry name" value="YVTN repeat-like/Quinoprotein amine dehydrogenase"/>
    <property type="match status" value="6"/>
</dbReference>
<keyword evidence="2" id="KW-0677">Repeat</keyword>
<dbReference type="Pfam" id="PF00931">
    <property type="entry name" value="NB-ARC"/>
    <property type="match status" value="1"/>
</dbReference>
<evidence type="ECO:0000256" key="2">
    <source>
        <dbReference type="ARBA" id="ARBA00022737"/>
    </source>
</evidence>
<dbReference type="EMBL" id="JADEWZ010000042">
    <property type="protein sequence ID" value="MBE9118288.1"/>
    <property type="molecule type" value="Genomic_DNA"/>
</dbReference>
<feature type="repeat" description="WD" evidence="3">
    <location>
        <begin position="1105"/>
        <end position="1146"/>
    </location>
</feature>
<dbReference type="Gene3D" id="2.160.20.80">
    <property type="entry name" value="E3 ubiquitin-protein ligase SopA"/>
    <property type="match status" value="1"/>
</dbReference>
<protein>
    <submittedName>
        <fullName evidence="8">Pentapeptide repeat-containing protein</fullName>
    </submittedName>
</protein>
<organism evidence="8 9">
    <name type="scientific">Lusitaniella coriacea LEGE 07157</name>
    <dbReference type="NCBI Taxonomy" id="945747"/>
    <lineage>
        <taxon>Bacteria</taxon>
        <taxon>Bacillati</taxon>
        <taxon>Cyanobacteriota</taxon>
        <taxon>Cyanophyceae</taxon>
        <taxon>Spirulinales</taxon>
        <taxon>Lusitaniellaceae</taxon>
        <taxon>Lusitaniella</taxon>
    </lineage>
</organism>
<keyword evidence="9" id="KW-1185">Reference proteome</keyword>
<feature type="region of interest" description="Disordered" evidence="4">
    <location>
        <begin position="84"/>
        <end position="105"/>
    </location>
</feature>
<dbReference type="InterPro" id="IPR020472">
    <property type="entry name" value="WD40_PAC1"/>
</dbReference>
<evidence type="ECO:0000256" key="4">
    <source>
        <dbReference type="SAM" id="MobiDB-lite"/>
    </source>
</evidence>
<dbReference type="Pfam" id="PF23414">
    <property type="entry name" value="Beta-prop_EML_2"/>
    <property type="match status" value="1"/>
</dbReference>
<feature type="repeat" description="WD" evidence="3">
    <location>
        <begin position="563"/>
        <end position="595"/>
    </location>
</feature>
<dbReference type="InterPro" id="IPR002182">
    <property type="entry name" value="NB-ARC"/>
</dbReference>
<feature type="domain" description="vWA-MoxR associated protein N-terminal HTH" evidence="7">
    <location>
        <begin position="1"/>
        <end position="84"/>
    </location>
</feature>
<dbReference type="GO" id="GO:0043531">
    <property type="term" value="F:ADP binding"/>
    <property type="evidence" value="ECO:0007669"/>
    <property type="project" value="InterPro"/>
</dbReference>
<gene>
    <name evidence="8" type="ORF">IQ249_20560</name>
</gene>
<sequence>MKVERALEVANVAVLKYCGRQLSDVETAIIKGSWHNQTYPQIAKGSGYSVSYLTRDVGPKLWKLLSQALGENVSKTNFRAALERKKDKPSRISQNSPIPNSKTRTDWGEAVDVSQFFGRTEELKTLQQWVAAERCRLVVFLGMGGIGKTSLSVKLAQQIQGEFEGVIWKSLRNAPLLTDLLEEIVPFLSNQQETNFKSDRVLHWLRKSRCLLILDNVETILQARDRAGYYRPGYENYGELFRAIGETPHQSCLILTSREKPSEISALEGIDSFVRCLPLHGSSEAARALIEAQGLSGSNQEKQELCDRYGCSPLALKIVSTSIQDLFGGNIKAFLQQEIAVFNSIRRLLDRQFNRLCDLEQTLMYWLAINREGTTITELAGDLVPSIPTAHLLEALESLCWRSLIEAQFGRYTQQPVVMEYVTDRLIEQIAQEILQEQIALFNCYALLKAQGKDYIRNIQIRQILQPILNHLRASLIHEDRIAAQLQRMLSKLRRELPSEPGYAGGNCFNLLRQLPIDLRGYDFSAIALWQADLQEINLHNCNFSQTDLDKAAFTETLGIPLSLTFSSDGKHLATGDVNGEILLWQATDGKKLLTCQGHTRWVWSVAFSPDGKTLASGSEDGSIRLWDAQTGECLQILQEHHSQIWTVAFSPDGKTLASGLEDQTVKLWDLATGECSQTLKGHENWVRSVAFSPDGKTLASGSDDKTIKLWDVQTGKCAQTLTGHQKPVWSVAFSSDGKTLASGSSDRAVKLWNPQTGECNQTLEGHENWVRSVAFSPDGKTLASGSDDKTIKLWDVQTGKCRQILRGHLNWVRSVAFSPDGKTLASGSGDHTVKFWNALTGQCRKTLQGYTNRIWSVAFSPIPARDRATVLASGNDDQTIKLWNLNSLQCAQSLKGHQNVVCAVAWSPDARLLASASSDRTIKLWDTHTHQCRQTLQGHHSRVWSIAFSPTRPLLVSGSEDRTVKLWDISTGQCRKTLQGHLNWVCAVAFSPDGKTLASASYDQTVKLWNIDTIECNHTLEGHENWVWTVAFSPDGKTLASGSGDHCIKLWDIATGQCLQTLKGHASRVWSVAFSPDGKTLASGSSDRAVKLWDIQTGECCQTLQGHQNLVWSVAFSPDGKTLASGSQDETIKLWDIETGQCLKTLQAERPYEGMNIAGIRGLTEAQRMTLKALGAVEI</sequence>
<feature type="repeat" description="WD" evidence="3">
    <location>
        <begin position="680"/>
        <end position="721"/>
    </location>
</feature>
<feature type="repeat" description="WD" evidence="3">
    <location>
        <begin position="764"/>
        <end position="805"/>
    </location>
</feature>
<feature type="domain" description="EML-like second beta-propeller" evidence="6">
    <location>
        <begin position="944"/>
        <end position="1113"/>
    </location>
</feature>
<dbReference type="InterPro" id="IPR027417">
    <property type="entry name" value="P-loop_NTPase"/>
</dbReference>
<dbReference type="Proteomes" id="UP000654482">
    <property type="component" value="Unassembled WGS sequence"/>
</dbReference>
<feature type="repeat" description="WD" evidence="3">
    <location>
        <begin position="937"/>
        <end position="978"/>
    </location>
</feature>
<feature type="repeat" description="WD" evidence="3">
    <location>
        <begin position="1063"/>
        <end position="1104"/>
    </location>
</feature>
<dbReference type="SUPFAM" id="SSF50998">
    <property type="entry name" value="Quinoprotein alcohol dehydrogenase-like"/>
    <property type="match status" value="1"/>
</dbReference>
<dbReference type="SUPFAM" id="SSF141571">
    <property type="entry name" value="Pentapeptide repeat-like"/>
    <property type="match status" value="1"/>
</dbReference>
<dbReference type="Pfam" id="PF26355">
    <property type="entry name" value="HTH_VMAP-M9"/>
    <property type="match status" value="1"/>
</dbReference>
<dbReference type="PRINTS" id="PR00364">
    <property type="entry name" value="DISEASERSIST"/>
</dbReference>
<dbReference type="PRINTS" id="PR00320">
    <property type="entry name" value="GPROTEINBRPT"/>
</dbReference>
<dbReference type="SUPFAM" id="SSF50978">
    <property type="entry name" value="WD40 repeat-like"/>
    <property type="match status" value="1"/>
</dbReference>
<dbReference type="InterPro" id="IPR055442">
    <property type="entry name" value="Beta-prop_EML-like_2nd"/>
</dbReference>
<keyword evidence="1 3" id="KW-0853">WD repeat</keyword>
<dbReference type="PANTHER" id="PTHR19848">
    <property type="entry name" value="WD40 REPEAT PROTEIN"/>
    <property type="match status" value="1"/>
</dbReference>
<name>A0A8J7IWT9_9CYAN</name>
<dbReference type="InterPro" id="IPR058651">
    <property type="entry name" value="HTH_VMAP-M9"/>
</dbReference>
<dbReference type="SMART" id="SM00320">
    <property type="entry name" value="WD40"/>
    <property type="match status" value="14"/>
</dbReference>
<comment type="caution">
    <text evidence="8">The sequence shown here is derived from an EMBL/GenBank/DDBJ whole genome shotgun (WGS) entry which is preliminary data.</text>
</comment>
<feature type="repeat" description="WD" evidence="3">
    <location>
        <begin position="596"/>
        <end position="637"/>
    </location>
</feature>
<dbReference type="InterPro" id="IPR001646">
    <property type="entry name" value="5peptide_repeat"/>
</dbReference>
<dbReference type="FunFam" id="2.130.10.10:FF:000228">
    <property type="entry name" value="COMPASS-like H3K4 histone methylase component WDR5A"/>
    <property type="match status" value="1"/>
</dbReference>
<dbReference type="PROSITE" id="PS50294">
    <property type="entry name" value="WD_REPEATS_REGION"/>
    <property type="match status" value="13"/>
</dbReference>
<evidence type="ECO:0000313" key="8">
    <source>
        <dbReference type="EMBL" id="MBE9118288.1"/>
    </source>
</evidence>
<dbReference type="Pfam" id="PF25173">
    <property type="entry name" value="Beta-prop_WDR3_1st"/>
    <property type="match status" value="1"/>
</dbReference>
<evidence type="ECO:0000259" key="5">
    <source>
        <dbReference type="Pfam" id="PF00931"/>
    </source>
</evidence>
<evidence type="ECO:0000256" key="3">
    <source>
        <dbReference type="PROSITE-ProRule" id="PRU00221"/>
    </source>
</evidence>
<evidence type="ECO:0000256" key="1">
    <source>
        <dbReference type="ARBA" id="ARBA00022574"/>
    </source>
</evidence>
<dbReference type="InterPro" id="IPR001680">
    <property type="entry name" value="WD40_rpt"/>
</dbReference>
<feature type="repeat" description="WD" evidence="3">
    <location>
        <begin position="979"/>
        <end position="1020"/>
    </location>
</feature>
<dbReference type="InterPro" id="IPR036322">
    <property type="entry name" value="WD40_repeat_dom_sf"/>
</dbReference>
<dbReference type="SUPFAM" id="SSF52540">
    <property type="entry name" value="P-loop containing nucleoside triphosphate hydrolases"/>
    <property type="match status" value="1"/>
</dbReference>
<dbReference type="Pfam" id="PF00805">
    <property type="entry name" value="Pentapeptide"/>
    <property type="match status" value="1"/>
</dbReference>
<feature type="repeat" description="WD" evidence="3">
    <location>
        <begin position="722"/>
        <end position="763"/>
    </location>
</feature>
<dbReference type="PROSITE" id="PS00678">
    <property type="entry name" value="WD_REPEATS_1"/>
    <property type="match status" value="10"/>
</dbReference>
<dbReference type="InterPro" id="IPR011047">
    <property type="entry name" value="Quinoprotein_ADH-like_sf"/>
</dbReference>
<evidence type="ECO:0000313" key="9">
    <source>
        <dbReference type="Proteomes" id="UP000654482"/>
    </source>
</evidence>
<feature type="repeat" description="WD" evidence="3">
    <location>
        <begin position="895"/>
        <end position="936"/>
    </location>
</feature>
<dbReference type="AlphaFoldDB" id="A0A8J7IWT9"/>
<dbReference type="InterPro" id="IPR015943">
    <property type="entry name" value="WD40/YVTN_repeat-like_dom_sf"/>
</dbReference>
<feature type="repeat" description="WD" evidence="3">
    <location>
        <begin position="1021"/>
        <end position="1062"/>
    </location>
</feature>
<dbReference type="Pfam" id="PF00400">
    <property type="entry name" value="WD40"/>
    <property type="match status" value="5"/>
</dbReference>
<evidence type="ECO:0000259" key="7">
    <source>
        <dbReference type="Pfam" id="PF26355"/>
    </source>
</evidence>
<feature type="repeat" description="WD" evidence="3">
    <location>
        <begin position="848"/>
        <end position="894"/>
    </location>
</feature>
<reference evidence="8" key="1">
    <citation type="submission" date="2020-10" db="EMBL/GenBank/DDBJ databases">
        <authorList>
            <person name="Castelo-Branco R."/>
            <person name="Eusebio N."/>
            <person name="Adriana R."/>
            <person name="Vieira A."/>
            <person name="Brugerolle De Fraissinette N."/>
            <person name="Rezende De Castro R."/>
            <person name="Schneider M.P."/>
            <person name="Vasconcelos V."/>
            <person name="Leao P.N."/>
        </authorList>
    </citation>
    <scope>NUCLEOTIDE SEQUENCE</scope>
    <source>
        <strain evidence="8">LEGE 07157</strain>
    </source>
</reference>
<feature type="compositionally biased region" description="Polar residues" evidence="4">
    <location>
        <begin position="91"/>
        <end position="102"/>
    </location>
</feature>
<proteinExistence type="predicted"/>
<dbReference type="CDD" id="cd00200">
    <property type="entry name" value="WD40"/>
    <property type="match status" value="2"/>
</dbReference>
<dbReference type="PANTHER" id="PTHR19848:SF8">
    <property type="entry name" value="F-BOX AND WD REPEAT DOMAIN CONTAINING 7"/>
    <property type="match status" value="1"/>
</dbReference>
<accession>A0A8J7IWT9</accession>
<dbReference type="PROSITE" id="PS50082">
    <property type="entry name" value="WD_REPEATS_2"/>
    <property type="match status" value="14"/>
</dbReference>
<dbReference type="RefSeq" id="WP_194031375.1">
    <property type="nucleotide sequence ID" value="NZ_JADEWZ010000042.1"/>
</dbReference>
<feature type="repeat" description="WD" evidence="3">
    <location>
        <begin position="638"/>
        <end position="679"/>
    </location>
</feature>